<organism evidence="1 2">
    <name type="scientific">Phaseolus coccineus</name>
    <name type="common">Scarlet runner bean</name>
    <name type="synonym">Phaseolus multiflorus</name>
    <dbReference type="NCBI Taxonomy" id="3886"/>
    <lineage>
        <taxon>Eukaryota</taxon>
        <taxon>Viridiplantae</taxon>
        <taxon>Streptophyta</taxon>
        <taxon>Embryophyta</taxon>
        <taxon>Tracheophyta</taxon>
        <taxon>Spermatophyta</taxon>
        <taxon>Magnoliopsida</taxon>
        <taxon>eudicotyledons</taxon>
        <taxon>Gunneridae</taxon>
        <taxon>Pentapetalae</taxon>
        <taxon>rosids</taxon>
        <taxon>fabids</taxon>
        <taxon>Fabales</taxon>
        <taxon>Fabaceae</taxon>
        <taxon>Papilionoideae</taxon>
        <taxon>50 kb inversion clade</taxon>
        <taxon>NPAAA clade</taxon>
        <taxon>indigoferoid/millettioid clade</taxon>
        <taxon>Phaseoleae</taxon>
        <taxon>Phaseolus</taxon>
    </lineage>
</organism>
<name>A0AAN9LDA3_PHACN</name>
<protein>
    <submittedName>
        <fullName evidence="1">Uncharacterized protein</fullName>
    </submittedName>
</protein>
<accession>A0AAN9LDA3</accession>
<gene>
    <name evidence="1" type="ORF">VNO80_28845</name>
</gene>
<evidence type="ECO:0000313" key="1">
    <source>
        <dbReference type="EMBL" id="KAK7332098.1"/>
    </source>
</evidence>
<reference evidence="1 2" key="1">
    <citation type="submission" date="2024-01" db="EMBL/GenBank/DDBJ databases">
        <title>The genomes of 5 underutilized Papilionoideae crops provide insights into root nodulation and disease resistanc.</title>
        <authorList>
            <person name="Jiang F."/>
        </authorList>
    </citation>
    <scope>NUCLEOTIDE SEQUENCE [LARGE SCALE GENOMIC DNA]</scope>
    <source>
        <strain evidence="1">JINMINGXINNONG_FW02</strain>
        <tissue evidence="1">Leaves</tissue>
    </source>
</reference>
<dbReference type="AlphaFoldDB" id="A0AAN9LDA3"/>
<sequence>MLDKRDRFCNLLHNYTSDVSCLLQFTIAQLHFQCLVHITIYDAFEDSGLSAVSKETSESSKNRTLNFTFSASNFGFSRYRNCQIQITLAELRKAKTRTLKKLKNHSLSINKKLTPEIKNRIEYPNKNDSILVYQEKTKSTI</sequence>
<evidence type="ECO:0000313" key="2">
    <source>
        <dbReference type="Proteomes" id="UP001374584"/>
    </source>
</evidence>
<dbReference type="EMBL" id="JAYMYR010000011">
    <property type="protein sequence ID" value="KAK7332098.1"/>
    <property type="molecule type" value="Genomic_DNA"/>
</dbReference>
<dbReference type="Proteomes" id="UP001374584">
    <property type="component" value="Unassembled WGS sequence"/>
</dbReference>
<keyword evidence="2" id="KW-1185">Reference proteome</keyword>
<proteinExistence type="predicted"/>
<comment type="caution">
    <text evidence="1">The sequence shown here is derived from an EMBL/GenBank/DDBJ whole genome shotgun (WGS) entry which is preliminary data.</text>
</comment>